<reference evidence="1" key="1">
    <citation type="submission" date="2020-08" db="EMBL/GenBank/DDBJ databases">
        <title>Tigecycline and colistin resistance in Klebsiella pneumoniae.</title>
        <authorList>
            <person name="Ramesh N."/>
            <person name="Shanthini T."/>
            <person name="Prasanth M."/>
            <person name="Senthilkumar N."/>
            <person name="Meesala Krishna M."/>
            <person name="Guruswami G."/>
        </authorList>
    </citation>
    <scope>NUCLEOTIDE SEQUENCE</scope>
    <source>
        <strain evidence="1">SHM 84C</strain>
    </source>
</reference>
<organism evidence="1 2">
    <name type="scientific">Klebsiella pneumoniae</name>
    <dbReference type="NCBI Taxonomy" id="573"/>
    <lineage>
        <taxon>Bacteria</taxon>
        <taxon>Pseudomonadati</taxon>
        <taxon>Pseudomonadota</taxon>
        <taxon>Gammaproteobacteria</taxon>
        <taxon>Enterobacterales</taxon>
        <taxon>Enterobacteriaceae</taxon>
        <taxon>Klebsiella/Raoultella group</taxon>
        <taxon>Klebsiella</taxon>
        <taxon>Klebsiella pneumoniae complex</taxon>
    </lineage>
</organism>
<accession>A0A923J762</accession>
<sequence>MSLRINAAKLIIEMRETFDNLYYIEIADDKTFSVQSADGRALTKDDMDAEVAGFSRAIQLSGSTDDLMSRLHGLTDHIVWYRFRARSVELSKHGDYFCTMHKLIFCLCIFMLFHAKEIAALHMDGFGSTAAWLFRAGVVTFTICDVRRTTRLFSCCRLMEDFAWQASWGMSGA</sequence>
<dbReference type="AlphaFoldDB" id="A0A923J762"/>
<evidence type="ECO:0000313" key="1">
    <source>
        <dbReference type="EMBL" id="MBC2872696.1"/>
    </source>
</evidence>
<proteinExistence type="predicted"/>
<name>A0A923J762_KLEPN</name>
<dbReference type="Proteomes" id="UP000629923">
    <property type="component" value="Unassembled WGS sequence"/>
</dbReference>
<protein>
    <submittedName>
        <fullName evidence="1">Uncharacterized protein</fullName>
    </submittedName>
</protein>
<comment type="caution">
    <text evidence="1">The sequence shown here is derived from an EMBL/GenBank/DDBJ whole genome shotgun (WGS) entry which is preliminary data.</text>
</comment>
<gene>
    <name evidence="1" type="ORF">H7U18_02730</name>
</gene>
<dbReference type="EMBL" id="JACLQZ010000001">
    <property type="protein sequence ID" value="MBC2872696.1"/>
    <property type="molecule type" value="Genomic_DNA"/>
</dbReference>
<evidence type="ECO:0000313" key="2">
    <source>
        <dbReference type="Proteomes" id="UP000629923"/>
    </source>
</evidence>